<sequence>MFYRLVERKMKMLSICGLFDISEQKAKTLLPNLKENREFFNWEDEQIRFQG</sequence>
<accession>A0A2P2PZP4</accession>
<reference evidence="1" key="1">
    <citation type="submission" date="2018-02" db="EMBL/GenBank/DDBJ databases">
        <title>Rhizophora mucronata_Transcriptome.</title>
        <authorList>
            <person name="Meera S.P."/>
            <person name="Sreeshan A."/>
            <person name="Augustine A."/>
        </authorList>
    </citation>
    <scope>NUCLEOTIDE SEQUENCE</scope>
    <source>
        <tissue evidence="1">Leaf</tissue>
    </source>
</reference>
<proteinExistence type="predicted"/>
<evidence type="ECO:0000313" key="1">
    <source>
        <dbReference type="EMBL" id="MBX60143.1"/>
    </source>
</evidence>
<dbReference type="EMBL" id="GGEC01079659">
    <property type="protein sequence ID" value="MBX60143.1"/>
    <property type="molecule type" value="Transcribed_RNA"/>
</dbReference>
<dbReference type="AlphaFoldDB" id="A0A2P2PZP4"/>
<organism evidence="1">
    <name type="scientific">Rhizophora mucronata</name>
    <name type="common">Asiatic mangrove</name>
    <dbReference type="NCBI Taxonomy" id="61149"/>
    <lineage>
        <taxon>Eukaryota</taxon>
        <taxon>Viridiplantae</taxon>
        <taxon>Streptophyta</taxon>
        <taxon>Embryophyta</taxon>
        <taxon>Tracheophyta</taxon>
        <taxon>Spermatophyta</taxon>
        <taxon>Magnoliopsida</taxon>
        <taxon>eudicotyledons</taxon>
        <taxon>Gunneridae</taxon>
        <taxon>Pentapetalae</taxon>
        <taxon>rosids</taxon>
        <taxon>fabids</taxon>
        <taxon>Malpighiales</taxon>
        <taxon>Rhizophoraceae</taxon>
        <taxon>Rhizophora</taxon>
    </lineage>
</organism>
<name>A0A2P2PZP4_RHIMU</name>
<protein>
    <submittedName>
        <fullName evidence="1">Uncharacterized protein</fullName>
    </submittedName>
</protein>